<dbReference type="RefSeq" id="WP_268059918.1">
    <property type="nucleotide sequence ID" value="NZ_JAPQFJ010000002.1"/>
</dbReference>
<sequence length="197" mass="22879">MKNEDYLNRSYIRFTDFLSIAVSRELEYFILDSKFTSAFNYRVKEIIRAVEKEGKKDAELSVLFNTEGEIALIDAGVLGKFISDNYSILVERYYKGVKLEKVIKNIKCGGDKVKIDFVKISYSILYKGIEELYKEIRCKKELKDKYMDKYNLKKYAGNDSTAIVIVLLILEDICKYIEINDGILFSSIDEIIFSNNL</sequence>
<accession>A0ABT4D5H2</accession>
<gene>
    <name evidence="1" type="ORF">OW729_02815</name>
</gene>
<protein>
    <submittedName>
        <fullName evidence="1">Uncharacterized protein</fullName>
    </submittedName>
</protein>
<proteinExistence type="predicted"/>
<evidence type="ECO:0000313" key="2">
    <source>
        <dbReference type="Proteomes" id="UP001144612"/>
    </source>
</evidence>
<comment type="caution">
    <text evidence="1">The sequence shown here is derived from an EMBL/GenBank/DDBJ whole genome shotgun (WGS) entry which is preliminary data.</text>
</comment>
<reference evidence="1" key="1">
    <citation type="submission" date="2022-12" db="EMBL/GenBank/DDBJ databases">
        <title>Clostridium sp. nov., isolated from industrial wastewater.</title>
        <authorList>
            <person name="Jiayan W."/>
        </authorList>
    </citation>
    <scope>NUCLEOTIDE SEQUENCE</scope>
    <source>
        <strain evidence="1">ZC22-4</strain>
    </source>
</reference>
<organism evidence="1 2">
    <name type="scientific">Clostridium brassicae</name>
    <dbReference type="NCBI Taxonomy" id="2999072"/>
    <lineage>
        <taxon>Bacteria</taxon>
        <taxon>Bacillati</taxon>
        <taxon>Bacillota</taxon>
        <taxon>Clostridia</taxon>
        <taxon>Eubacteriales</taxon>
        <taxon>Clostridiaceae</taxon>
        <taxon>Clostridium</taxon>
    </lineage>
</organism>
<dbReference type="EMBL" id="JAPQFJ010000002">
    <property type="protein sequence ID" value="MCY6957535.1"/>
    <property type="molecule type" value="Genomic_DNA"/>
</dbReference>
<keyword evidence="2" id="KW-1185">Reference proteome</keyword>
<evidence type="ECO:0000313" key="1">
    <source>
        <dbReference type="EMBL" id="MCY6957535.1"/>
    </source>
</evidence>
<dbReference type="Proteomes" id="UP001144612">
    <property type="component" value="Unassembled WGS sequence"/>
</dbReference>
<name>A0ABT4D5H2_9CLOT</name>